<evidence type="ECO:0000256" key="5">
    <source>
        <dbReference type="ARBA" id="ARBA00023136"/>
    </source>
</evidence>
<keyword evidence="8" id="KW-1185">Reference proteome</keyword>
<organism evidence="7 8">
    <name type="scientific">Alistipes dispar</name>
    <dbReference type="NCBI Taxonomy" id="2585119"/>
    <lineage>
        <taxon>Bacteria</taxon>
        <taxon>Pseudomonadati</taxon>
        <taxon>Bacteroidota</taxon>
        <taxon>Bacteroidia</taxon>
        <taxon>Bacteroidales</taxon>
        <taxon>Rikenellaceae</taxon>
        <taxon>Alistipes</taxon>
    </lineage>
</organism>
<feature type="transmembrane region" description="Helical" evidence="6">
    <location>
        <begin position="110"/>
        <end position="130"/>
    </location>
</feature>
<feature type="transmembrane region" description="Helical" evidence="6">
    <location>
        <begin position="172"/>
        <end position="190"/>
    </location>
</feature>
<feature type="transmembrane region" description="Helical" evidence="6">
    <location>
        <begin position="314"/>
        <end position="334"/>
    </location>
</feature>
<keyword evidence="3 6" id="KW-0812">Transmembrane</keyword>
<feature type="transmembrane region" description="Helical" evidence="6">
    <location>
        <begin position="255"/>
        <end position="275"/>
    </location>
</feature>
<name>A0A4Y1X127_9BACT</name>
<feature type="transmembrane region" description="Helical" evidence="6">
    <location>
        <begin position="80"/>
        <end position="98"/>
    </location>
</feature>
<dbReference type="Proteomes" id="UP000319374">
    <property type="component" value="Chromosome"/>
</dbReference>
<dbReference type="KEGG" id="ada:A5CPEGH6_10720"/>
<gene>
    <name evidence="7" type="ORF">A5CPEGH6_10720</name>
</gene>
<dbReference type="GO" id="GO:0016020">
    <property type="term" value="C:membrane"/>
    <property type="evidence" value="ECO:0007669"/>
    <property type="project" value="UniProtKB-SubCell"/>
</dbReference>
<feature type="transmembrane region" description="Helical" evidence="6">
    <location>
        <begin position="210"/>
        <end position="234"/>
    </location>
</feature>
<dbReference type="AlphaFoldDB" id="A0A4Y1X127"/>
<comment type="subcellular location">
    <subcellularLocation>
        <location evidence="1">Membrane</location>
        <topology evidence="1">Multi-pass membrane protein</topology>
    </subcellularLocation>
</comment>
<accession>A0A4Y1X127</accession>
<evidence type="ECO:0000256" key="3">
    <source>
        <dbReference type="ARBA" id="ARBA00022692"/>
    </source>
</evidence>
<dbReference type="PANTHER" id="PTHR16119">
    <property type="entry name" value="TRANSMEMBRANE PROTEIN 144"/>
    <property type="match status" value="1"/>
</dbReference>
<feature type="transmembrane region" description="Helical" evidence="6">
    <location>
        <begin position="281"/>
        <end position="302"/>
    </location>
</feature>
<evidence type="ECO:0000256" key="4">
    <source>
        <dbReference type="ARBA" id="ARBA00022989"/>
    </source>
</evidence>
<feature type="transmembrane region" description="Helical" evidence="6">
    <location>
        <begin position="6"/>
        <end position="27"/>
    </location>
</feature>
<dbReference type="GeneID" id="98673050"/>
<evidence type="ECO:0000313" key="7">
    <source>
        <dbReference type="EMBL" id="BBL06434.1"/>
    </source>
</evidence>
<keyword evidence="5 6" id="KW-0472">Membrane</keyword>
<dbReference type="InterPro" id="IPR009834">
    <property type="entry name" value="Ureide_permease"/>
</dbReference>
<dbReference type="RefSeq" id="WP_141428256.1">
    <property type="nucleotide sequence ID" value="NZ_AP019736.1"/>
</dbReference>
<dbReference type="EMBL" id="AP019736">
    <property type="protein sequence ID" value="BBL06434.1"/>
    <property type="molecule type" value="Genomic_DNA"/>
</dbReference>
<evidence type="ECO:0000256" key="6">
    <source>
        <dbReference type="SAM" id="Phobius"/>
    </source>
</evidence>
<keyword evidence="4 6" id="KW-1133">Transmembrane helix</keyword>
<feature type="transmembrane region" description="Helical" evidence="6">
    <location>
        <begin position="39"/>
        <end position="60"/>
    </location>
</feature>
<reference evidence="8" key="1">
    <citation type="submission" date="2019-06" db="EMBL/GenBank/DDBJ databases">
        <title>Alistipes onderdonkii subsp. vulgaris subsp. nov., Alistipes dispar sp. nov. and Alistipes communis sp. nov., isolated from human faeces, and creation of Alistipes onderdonkii subsp. onderdonkii subsp. nov.</title>
        <authorList>
            <person name="Sakamoto M."/>
            <person name="Ikeyama N."/>
            <person name="Ogata Y."/>
            <person name="Suda W."/>
            <person name="Iino T."/>
            <person name="Hattori M."/>
            <person name="Ohkuma M."/>
        </authorList>
    </citation>
    <scope>NUCLEOTIDE SEQUENCE [LARGE SCALE GENOMIC DNA]</scope>
    <source>
        <strain evidence="8">5CPEGH6</strain>
    </source>
</reference>
<protein>
    <submittedName>
        <fullName evidence="7">Multidrug DMT transporter permease</fullName>
    </submittedName>
</protein>
<dbReference type="OrthoDB" id="110585at2"/>
<proteinExistence type="inferred from homology"/>
<comment type="similarity">
    <text evidence="2">Belongs to the GRP transporter (TC 2.A.7.5) family.</text>
</comment>
<evidence type="ECO:0000313" key="8">
    <source>
        <dbReference type="Proteomes" id="UP000319374"/>
    </source>
</evidence>
<dbReference type="GO" id="GO:0015144">
    <property type="term" value="F:carbohydrate transmembrane transporter activity"/>
    <property type="evidence" value="ECO:0007669"/>
    <property type="project" value="InterPro"/>
</dbReference>
<sequence length="335" mass="35293">MYIVGNYFTAVVFCMITMLCWGSWGNTQKLASRSWRYELFYWDYVIGMVLFALLLGLTMGSAGDAGRPFLADLGQAAGASVGWVVLGGVIFNASNILLSASVSLAGMAVAFPLGVGIALVLGVIINYVGAPSGNPLVLFLGVAFIVLAIVCNGIASGCVQHGEESRRNNRKGLLLAVVAGVLMSLFYRFVVMGMDIADFHHPAAGMLTPYSAVFVFSLGVLVSNLLFNTLVMRWPFVGAPVGYGTYFKGSLPTHLVGMLGGAVWCLGTAFSYIASGEAGPAISYALGQGAPMVAAVWGVFIWKEFKGATPLVNRLLALMFLLFIGGLGLIIVAGN</sequence>
<dbReference type="Pfam" id="PF07168">
    <property type="entry name" value="Ureide_permease"/>
    <property type="match status" value="2"/>
</dbReference>
<dbReference type="InterPro" id="IPR010651">
    <property type="entry name" value="Sugar_transport"/>
</dbReference>
<dbReference type="PANTHER" id="PTHR16119:SF17">
    <property type="entry name" value="TRANSMEMBRANE PROTEIN 144"/>
    <property type="match status" value="1"/>
</dbReference>
<evidence type="ECO:0000256" key="1">
    <source>
        <dbReference type="ARBA" id="ARBA00004141"/>
    </source>
</evidence>
<evidence type="ECO:0000256" key="2">
    <source>
        <dbReference type="ARBA" id="ARBA00006117"/>
    </source>
</evidence>
<feature type="transmembrane region" description="Helical" evidence="6">
    <location>
        <begin position="136"/>
        <end position="160"/>
    </location>
</feature>